<evidence type="ECO:0000313" key="1">
    <source>
        <dbReference type="EMBL" id="KAG8623833.1"/>
    </source>
</evidence>
<proteinExistence type="predicted"/>
<dbReference type="AlphaFoldDB" id="A0A8K0PE59"/>
<comment type="caution">
    <text evidence="1">The sequence shown here is derived from an EMBL/GenBank/DDBJ whole genome shotgun (WGS) entry which is preliminary data.</text>
</comment>
<organism evidence="1 2">
    <name type="scientific">Elsinoe batatas</name>
    <dbReference type="NCBI Taxonomy" id="2601811"/>
    <lineage>
        <taxon>Eukaryota</taxon>
        <taxon>Fungi</taxon>
        <taxon>Dikarya</taxon>
        <taxon>Ascomycota</taxon>
        <taxon>Pezizomycotina</taxon>
        <taxon>Dothideomycetes</taxon>
        <taxon>Dothideomycetidae</taxon>
        <taxon>Myriangiales</taxon>
        <taxon>Elsinoaceae</taxon>
        <taxon>Elsinoe</taxon>
    </lineage>
</organism>
<sequence>MTDKSTVGNIFCRFDFSNELDVGLTLTLLDPPRGSKAWKQPPPQTLSKGQAVEVYLGATNLLGTKSDGKFTYKADKDVSVFIDVTCVCELGTAGVLSGDSGDPDVTVVTSDFSPDIRPTTGNIQVNETKTT</sequence>
<keyword evidence="2" id="KW-1185">Reference proteome</keyword>
<name>A0A8K0PE59_9PEZI</name>
<gene>
    <name evidence="1" type="ORF">KVT40_008809</name>
</gene>
<evidence type="ECO:0000313" key="2">
    <source>
        <dbReference type="Proteomes" id="UP000809789"/>
    </source>
</evidence>
<reference evidence="1" key="1">
    <citation type="submission" date="2021-07" db="EMBL/GenBank/DDBJ databases">
        <title>Elsinoe batatas strain:CRI-CJ2 Genome sequencing and assembly.</title>
        <authorList>
            <person name="Huang L."/>
        </authorList>
    </citation>
    <scope>NUCLEOTIDE SEQUENCE</scope>
    <source>
        <strain evidence="1">CRI-CJ2</strain>
    </source>
</reference>
<accession>A0A8K0PE59</accession>
<protein>
    <submittedName>
        <fullName evidence="1">Uncharacterized protein</fullName>
    </submittedName>
</protein>
<dbReference type="EMBL" id="JAESVG020000010">
    <property type="protein sequence ID" value="KAG8623833.1"/>
    <property type="molecule type" value="Genomic_DNA"/>
</dbReference>
<dbReference type="Proteomes" id="UP000809789">
    <property type="component" value="Unassembled WGS sequence"/>
</dbReference>